<evidence type="ECO:0000256" key="8">
    <source>
        <dbReference type="SAM" id="MobiDB-lite"/>
    </source>
</evidence>
<keyword evidence="10" id="KW-1185">Reference proteome</keyword>
<comment type="subcellular location">
    <subcellularLocation>
        <location evidence="1">Nucleus</location>
    </subcellularLocation>
</comment>
<evidence type="ECO:0000256" key="5">
    <source>
        <dbReference type="ARBA" id="ARBA00022829"/>
    </source>
</evidence>
<protein>
    <submittedName>
        <fullName evidence="9">Uncharacterized protein</fullName>
    </submittedName>
</protein>
<feature type="compositionally biased region" description="Polar residues" evidence="8">
    <location>
        <begin position="155"/>
        <end position="173"/>
    </location>
</feature>
<dbReference type="GO" id="GO:0005634">
    <property type="term" value="C:nucleus"/>
    <property type="evidence" value="ECO:0007669"/>
    <property type="project" value="UniProtKB-SubCell"/>
</dbReference>
<evidence type="ECO:0000313" key="10">
    <source>
        <dbReference type="Proteomes" id="UP000834106"/>
    </source>
</evidence>
<reference evidence="9" key="1">
    <citation type="submission" date="2023-05" db="EMBL/GenBank/DDBJ databases">
        <authorList>
            <person name="Huff M."/>
        </authorList>
    </citation>
    <scope>NUCLEOTIDE SEQUENCE</scope>
</reference>
<dbReference type="GO" id="GO:0007064">
    <property type="term" value="P:mitotic sister chromatid cohesion"/>
    <property type="evidence" value="ECO:0007669"/>
    <property type="project" value="InterPro"/>
</dbReference>
<evidence type="ECO:0000256" key="2">
    <source>
        <dbReference type="ARBA" id="ARBA00008585"/>
    </source>
</evidence>
<keyword evidence="3" id="KW-0132">Cell division</keyword>
<dbReference type="Proteomes" id="UP000834106">
    <property type="component" value="Chromosome 11"/>
</dbReference>
<keyword evidence="6" id="KW-0539">Nucleus</keyword>
<evidence type="ECO:0000313" key="9">
    <source>
        <dbReference type="EMBL" id="CAI9770718.1"/>
    </source>
</evidence>
<feature type="region of interest" description="Disordered" evidence="8">
    <location>
        <begin position="134"/>
        <end position="219"/>
    </location>
</feature>
<feature type="compositionally biased region" description="Basic and acidic residues" evidence="8">
    <location>
        <begin position="183"/>
        <end position="205"/>
    </location>
</feature>
<dbReference type="GO" id="GO:0051301">
    <property type="term" value="P:cell division"/>
    <property type="evidence" value="ECO:0007669"/>
    <property type="project" value="UniProtKB-KW"/>
</dbReference>
<proteinExistence type="inferred from homology"/>
<feature type="compositionally biased region" description="Polar residues" evidence="8">
    <location>
        <begin position="209"/>
        <end position="219"/>
    </location>
</feature>
<keyword evidence="7" id="KW-0131">Cell cycle</keyword>
<keyword evidence="5" id="KW-0159">Chromosome partition</keyword>
<comment type="similarity">
    <text evidence="2">Belongs to the SCC4/mau-2 family.</text>
</comment>
<accession>A0AAD1ZKE3</accession>
<evidence type="ECO:0000256" key="1">
    <source>
        <dbReference type="ARBA" id="ARBA00004123"/>
    </source>
</evidence>
<dbReference type="EMBL" id="OU503046">
    <property type="protein sequence ID" value="CAI9770718.1"/>
    <property type="molecule type" value="Genomic_DNA"/>
</dbReference>
<dbReference type="PANTHER" id="PTHR21394">
    <property type="entry name" value="MAU2 CHROMATID COHESION FACTOR HOMOLOG"/>
    <property type="match status" value="1"/>
</dbReference>
<organism evidence="9 10">
    <name type="scientific">Fraxinus pennsylvanica</name>
    <dbReference type="NCBI Taxonomy" id="56036"/>
    <lineage>
        <taxon>Eukaryota</taxon>
        <taxon>Viridiplantae</taxon>
        <taxon>Streptophyta</taxon>
        <taxon>Embryophyta</taxon>
        <taxon>Tracheophyta</taxon>
        <taxon>Spermatophyta</taxon>
        <taxon>Magnoliopsida</taxon>
        <taxon>eudicotyledons</taxon>
        <taxon>Gunneridae</taxon>
        <taxon>Pentapetalae</taxon>
        <taxon>asterids</taxon>
        <taxon>lamiids</taxon>
        <taxon>Lamiales</taxon>
        <taxon>Oleaceae</taxon>
        <taxon>Oleeae</taxon>
        <taxon>Fraxinus</taxon>
    </lineage>
</organism>
<evidence type="ECO:0000256" key="4">
    <source>
        <dbReference type="ARBA" id="ARBA00022776"/>
    </source>
</evidence>
<gene>
    <name evidence="9" type="ORF">FPE_LOCUS18148</name>
</gene>
<evidence type="ECO:0000256" key="3">
    <source>
        <dbReference type="ARBA" id="ARBA00022618"/>
    </source>
</evidence>
<evidence type="ECO:0000256" key="7">
    <source>
        <dbReference type="ARBA" id="ARBA00023306"/>
    </source>
</evidence>
<dbReference type="AlphaFoldDB" id="A0AAD1ZKE3"/>
<evidence type="ECO:0000256" key="6">
    <source>
        <dbReference type="ARBA" id="ARBA00023242"/>
    </source>
</evidence>
<sequence length="219" mass="24349">MHTQDPNSKVLPFYIIEEDVNDLCIHCSYDLCKLELAPPPIDGEWLPKSAVYALVDLMVVVFSLPKGLFKECRKRVQSGMQIIQEELVQLGITDGIKGNDIATTGRHEYPAHAQKPPPLAVRLQPYLVHHSRSALTPRCNQAKNLSGDRQHNTKRSGTTQKTLTEGPKKTNNGAKRHPPKQSTNHERTTDKTERTEGEGKGRGEPKLPSPTSTQEFGAV</sequence>
<keyword evidence="4" id="KW-0498">Mitosis</keyword>
<dbReference type="InterPro" id="IPR019440">
    <property type="entry name" value="MAU2"/>
</dbReference>
<name>A0AAD1ZKE3_9LAMI</name>
<dbReference type="GO" id="GO:0007059">
    <property type="term" value="P:chromosome segregation"/>
    <property type="evidence" value="ECO:0007669"/>
    <property type="project" value="UniProtKB-KW"/>
</dbReference>